<dbReference type="InterPro" id="IPR011527">
    <property type="entry name" value="ABC1_TM_dom"/>
</dbReference>
<feature type="transmembrane region" description="Helical" evidence="5">
    <location>
        <begin position="135"/>
        <end position="152"/>
    </location>
</feature>
<feature type="domain" description="ABC transmembrane type-1" evidence="6">
    <location>
        <begin position="17"/>
        <end position="294"/>
    </location>
</feature>
<dbReference type="InterPro" id="IPR039421">
    <property type="entry name" value="Type_1_exporter"/>
</dbReference>
<feature type="transmembrane region" description="Helical" evidence="5">
    <location>
        <begin position="246"/>
        <end position="264"/>
    </location>
</feature>
<dbReference type="InterPro" id="IPR036640">
    <property type="entry name" value="ABC1_TM_sf"/>
</dbReference>
<feature type="transmembrane region" description="Helical" evidence="5">
    <location>
        <begin position="21"/>
        <end position="41"/>
    </location>
</feature>
<keyword evidence="2 5" id="KW-0812">Transmembrane</keyword>
<keyword evidence="8" id="KW-1185">Reference proteome</keyword>
<gene>
    <name evidence="7" type="ORF">H6A04_08575</name>
</gene>
<dbReference type="SUPFAM" id="SSF90123">
    <property type="entry name" value="ABC transporter transmembrane region"/>
    <property type="match status" value="1"/>
</dbReference>
<feature type="transmembrane region" description="Helical" evidence="5">
    <location>
        <begin position="276"/>
        <end position="299"/>
    </location>
</feature>
<evidence type="ECO:0000256" key="3">
    <source>
        <dbReference type="ARBA" id="ARBA00022989"/>
    </source>
</evidence>
<feature type="transmembrane region" description="Helical" evidence="5">
    <location>
        <begin position="158"/>
        <end position="176"/>
    </location>
</feature>
<sequence>MINRLMKSIREYKKEALLSPLFISFEVLLEILIPFFMAKIIDVGLKNSDLKYTLSLGIILIIAAMFSLLFGVLAGQFAAKASAGFAKNLRKDIYYKIQDFSFHNIDKFSTASLVTRMTTDITNVQNAYQMIIRTLVRAPFMMIFALIMVFTINRELFMVFLIIVPILGAGLFIIILKAHPHFEKVFQIYDKLNKIVQENLSGIRVVKSYVRDEYENKKFDDISQDVYFRFKTAEKIVAWNAPLMQFSVYTSILMIAWLASRLIVSNVMTTGELMSMIVYAIQILSSLMMISMVFVLVIIAESSAKRIVAVFKEE</sequence>
<dbReference type="EMBL" id="JACJLT010000087">
    <property type="protein sequence ID" value="MBM6875700.1"/>
    <property type="molecule type" value="Genomic_DNA"/>
</dbReference>
<dbReference type="PANTHER" id="PTHR43394:SF1">
    <property type="entry name" value="ATP-BINDING CASSETTE SUB-FAMILY B MEMBER 10, MITOCHONDRIAL"/>
    <property type="match status" value="1"/>
</dbReference>
<evidence type="ECO:0000313" key="7">
    <source>
        <dbReference type="EMBL" id="MBM6875700.1"/>
    </source>
</evidence>
<evidence type="ECO:0000256" key="1">
    <source>
        <dbReference type="ARBA" id="ARBA00004651"/>
    </source>
</evidence>
<dbReference type="CDD" id="cd18548">
    <property type="entry name" value="ABC_6TM_Tm287_like"/>
    <property type="match status" value="1"/>
</dbReference>
<name>A0ABS2G3V9_FUSMR</name>
<reference evidence="7 8" key="1">
    <citation type="journal article" date="2021" name="Sci. Rep.">
        <title>The distribution of antibiotic resistance genes in chicken gut microbiota commensals.</title>
        <authorList>
            <person name="Juricova H."/>
            <person name="Matiasovicova J."/>
            <person name="Kubasova T."/>
            <person name="Cejkova D."/>
            <person name="Rychlik I."/>
        </authorList>
    </citation>
    <scope>NUCLEOTIDE SEQUENCE [LARGE SCALE GENOMIC DNA]</scope>
    <source>
        <strain evidence="7 8">An425</strain>
    </source>
</reference>
<keyword evidence="3 5" id="KW-1133">Transmembrane helix</keyword>
<feature type="non-terminal residue" evidence="7">
    <location>
        <position position="314"/>
    </location>
</feature>
<protein>
    <submittedName>
        <fullName evidence="7">ABC transporter ATP-binding protein</fullName>
    </submittedName>
</protein>
<evidence type="ECO:0000256" key="4">
    <source>
        <dbReference type="ARBA" id="ARBA00023136"/>
    </source>
</evidence>
<dbReference type="Gene3D" id="1.20.1560.10">
    <property type="entry name" value="ABC transporter type 1, transmembrane domain"/>
    <property type="match status" value="1"/>
</dbReference>
<dbReference type="GO" id="GO:0005524">
    <property type="term" value="F:ATP binding"/>
    <property type="evidence" value="ECO:0007669"/>
    <property type="project" value="UniProtKB-KW"/>
</dbReference>
<evidence type="ECO:0000313" key="8">
    <source>
        <dbReference type="Proteomes" id="UP000728968"/>
    </source>
</evidence>
<keyword evidence="7" id="KW-0067">ATP-binding</keyword>
<dbReference type="PANTHER" id="PTHR43394">
    <property type="entry name" value="ATP-DEPENDENT PERMEASE MDL1, MITOCHONDRIAL"/>
    <property type="match status" value="1"/>
</dbReference>
<comment type="caution">
    <text evidence="7">The sequence shown here is derived from an EMBL/GenBank/DDBJ whole genome shotgun (WGS) entry which is preliminary data.</text>
</comment>
<keyword evidence="7" id="KW-0547">Nucleotide-binding</keyword>
<dbReference type="RefSeq" id="WP_204716445.1">
    <property type="nucleotide sequence ID" value="NZ_JACJLT010000087.1"/>
</dbReference>
<dbReference type="PROSITE" id="PS50929">
    <property type="entry name" value="ABC_TM1F"/>
    <property type="match status" value="1"/>
</dbReference>
<dbReference type="Pfam" id="PF00664">
    <property type="entry name" value="ABC_membrane"/>
    <property type="match status" value="1"/>
</dbReference>
<keyword evidence="4 5" id="KW-0472">Membrane</keyword>
<comment type="subcellular location">
    <subcellularLocation>
        <location evidence="1">Cell membrane</location>
        <topology evidence="1">Multi-pass membrane protein</topology>
    </subcellularLocation>
</comment>
<evidence type="ECO:0000256" key="5">
    <source>
        <dbReference type="SAM" id="Phobius"/>
    </source>
</evidence>
<proteinExistence type="predicted"/>
<organism evidence="7 8">
    <name type="scientific">Fusobacterium mortiferum</name>
    <dbReference type="NCBI Taxonomy" id="850"/>
    <lineage>
        <taxon>Bacteria</taxon>
        <taxon>Fusobacteriati</taxon>
        <taxon>Fusobacteriota</taxon>
        <taxon>Fusobacteriia</taxon>
        <taxon>Fusobacteriales</taxon>
        <taxon>Fusobacteriaceae</taxon>
        <taxon>Fusobacterium</taxon>
    </lineage>
</organism>
<evidence type="ECO:0000256" key="2">
    <source>
        <dbReference type="ARBA" id="ARBA00022692"/>
    </source>
</evidence>
<evidence type="ECO:0000259" key="6">
    <source>
        <dbReference type="PROSITE" id="PS50929"/>
    </source>
</evidence>
<accession>A0ABS2G3V9</accession>
<feature type="transmembrane region" description="Helical" evidence="5">
    <location>
        <begin position="53"/>
        <end position="79"/>
    </location>
</feature>
<dbReference type="Proteomes" id="UP000728968">
    <property type="component" value="Unassembled WGS sequence"/>
</dbReference>